<dbReference type="AlphaFoldDB" id="A0A9W6NVE6"/>
<keyword evidence="2" id="KW-0234">DNA repair</keyword>
<dbReference type="Gene3D" id="1.10.340.30">
    <property type="entry name" value="Hypothetical protein, domain 2"/>
    <property type="match status" value="1"/>
</dbReference>
<dbReference type="PANTHER" id="PTHR43003">
    <property type="entry name" value="DNA-3-METHYLADENINE GLYCOSYLASE"/>
    <property type="match status" value="1"/>
</dbReference>
<dbReference type="SUPFAM" id="SSF48150">
    <property type="entry name" value="DNA-glycosylase"/>
    <property type="match status" value="1"/>
</dbReference>
<dbReference type="GO" id="GO:0008725">
    <property type="term" value="F:DNA-3-methyladenine glycosylase activity"/>
    <property type="evidence" value="ECO:0007669"/>
    <property type="project" value="TreeGrafter"/>
</dbReference>
<comment type="caution">
    <text evidence="3">The sequence shown here is derived from an EMBL/GenBank/DDBJ whole genome shotgun (WGS) entry which is preliminary data.</text>
</comment>
<dbReference type="InterPro" id="IPR051912">
    <property type="entry name" value="Alkylbase_DNA_Glycosylase/TA"/>
</dbReference>
<evidence type="ECO:0000256" key="2">
    <source>
        <dbReference type="ARBA" id="ARBA00023204"/>
    </source>
</evidence>
<dbReference type="Proteomes" id="UP001143463">
    <property type="component" value="Unassembled WGS sequence"/>
</dbReference>
<dbReference type="GO" id="GO:0043916">
    <property type="term" value="F:DNA-7-methylguanine glycosylase activity"/>
    <property type="evidence" value="ECO:0007669"/>
    <property type="project" value="TreeGrafter"/>
</dbReference>
<reference evidence="3" key="2">
    <citation type="submission" date="2023-01" db="EMBL/GenBank/DDBJ databases">
        <authorList>
            <person name="Sun Q."/>
            <person name="Evtushenko L."/>
        </authorList>
    </citation>
    <scope>NUCLEOTIDE SEQUENCE</scope>
    <source>
        <strain evidence="3">VKM Ac-1069</strain>
    </source>
</reference>
<dbReference type="GO" id="GO:0006307">
    <property type="term" value="P:DNA alkylation repair"/>
    <property type="evidence" value="ECO:0007669"/>
    <property type="project" value="TreeGrafter"/>
</dbReference>
<evidence type="ECO:0000313" key="3">
    <source>
        <dbReference type="EMBL" id="GLL10436.1"/>
    </source>
</evidence>
<organism evidence="3 4">
    <name type="scientific">Pseudonocardia halophobica</name>
    <dbReference type="NCBI Taxonomy" id="29401"/>
    <lineage>
        <taxon>Bacteria</taxon>
        <taxon>Bacillati</taxon>
        <taxon>Actinomycetota</taxon>
        <taxon>Actinomycetes</taxon>
        <taxon>Pseudonocardiales</taxon>
        <taxon>Pseudonocardiaceae</taxon>
        <taxon>Pseudonocardia</taxon>
    </lineage>
</organism>
<dbReference type="GO" id="GO:0006285">
    <property type="term" value="P:base-excision repair, AP site formation"/>
    <property type="evidence" value="ECO:0007669"/>
    <property type="project" value="TreeGrafter"/>
</dbReference>
<keyword evidence="4" id="KW-1185">Reference proteome</keyword>
<dbReference type="GO" id="GO:0032993">
    <property type="term" value="C:protein-DNA complex"/>
    <property type="evidence" value="ECO:0007669"/>
    <property type="project" value="TreeGrafter"/>
</dbReference>
<proteinExistence type="predicted"/>
<evidence type="ECO:0000313" key="4">
    <source>
        <dbReference type="Proteomes" id="UP001143463"/>
    </source>
</evidence>
<protein>
    <submittedName>
        <fullName evidence="3">DNA-3-methyladenine glycosylase II</fullName>
    </submittedName>
</protein>
<dbReference type="EMBL" id="BSFQ01000004">
    <property type="protein sequence ID" value="GLL10436.1"/>
    <property type="molecule type" value="Genomic_DNA"/>
</dbReference>
<name>A0A9W6NVE6_9PSEU</name>
<dbReference type="InterPro" id="IPR011257">
    <property type="entry name" value="DNA_glycosylase"/>
</dbReference>
<keyword evidence="1" id="KW-0227">DNA damage</keyword>
<dbReference type="PANTHER" id="PTHR43003:SF5">
    <property type="entry name" value="DNA-3-METHYLADENINE GLYCOSYLASE"/>
    <property type="match status" value="1"/>
</dbReference>
<gene>
    <name evidence="3" type="primary">alkA</name>
    <name evidence="3" type="ORF">GCM10017577_15760</name>
</gene>
<evidence type="ECO:0000256" key="1">
    <source>
        <dbReference type="ARBA" id="ARBA00022763"/>
    </source>
</evidence>
<accession>A0A9W6NVE6</accession>
<dbReference type="RefSeq" id="WP_156067125.1">
    <property type="nucleotide sequence ID" value="NZ_BAAAUZ010000016.1"/>
</dbReference>
<reference evidence="3" key="1">
    <citation type="journal article" date="2014" name="Int. J. Syst. Evol. Microbiol.">
        <title>Complete genome sequence of Corynebacterium casei LMG S-19264T (=DSM 44701T), isolated from a smear-ripened cheese.</title>
        <authorList>
            <consortium name="US DOE Joint Genome Institute (JGI-PGF)"/>
            <person name="Walter F."/>
            <person name="Albersmeier A."/>
            <person name="Kalinowski J."/>
            <person name="Ruckert C."/>
        </authorList>
    </citation>
    <scope>NUCLEOTIDE SEQUENCE</scope>
    <source>
        <strain evidence="3">VKM Ac-1069</strain>
    </source>
</reference>
<dbReference type="GO" id="GO:0032131">
    <property type="term" value="F:alkylated DNA binding"/>
    <property type="evidence" value="ECO:0007669"/>
    <property type="project" value="TreeGrafter"/>
</dbReference>
<sequence length="334" mass="35128">MTTSTVSEQTFTIRPRGAFSLVEAGAFGHGAEPAGDWPGGGAFAGGVLRLAFCRDDLRGQVGVALTQDAGGVHGVVGGLDPGEPLDPVRDQVARMLALDGDGAAFAEVGERDPLIGRIMAAAPGLRPVLFASPWEAALWCVLSQRWGRRQSLAARERLARGFGRVLAVAGEETAAVPTPAQLLAADRLPGLPELKQERLRAVARAAEAWLLDPTALREGDPDEVRAGLRTVPGIGAFAATLIHLRASGVQDALVAGEPRLAALVGAAYGLDGPATEEDLTRIAEPWRPFRTWTAVLIRAAGRRLPEMAVVPEPVPAARVPRARRPRPEPLALIG</sequence>